<gene>
    <name evidence="2" type="ORF">PHET_02550</name>
</gene>
<dbReference type="Proteomes" id="UP000748531">
    <property type="component" value="Unassembled WGS sequence"/>
</dbReference>
<dbReference type="AlphaFoldDB" id="A0A8J4SRZ9"/>
<keyword evidence="3" id="KW-1185">Reference proteome</keyword>
<organism evidence="2 3">
    <name type="scientific">Paragonimus heterotremus</name>
    <dbReference type="NCBI Taxonomy" id="100268"/>
    <lineage>
        <taxon>Eukaryota</taxon>
        <taxon>Metazoa</taxon>
        <taxon>Spiralia</taxon>
        <taxon>Lophotrochozoa</taxon>
        <taxon>Platyhelminthes</taxon>
        <taxon>Trematoda</taxon>
        <taxon>Digenea</taxon>
        <taxon>Plagiorchiida</taxon>
        <taxon>Troglotremata</taxon>
        <taxon>Troglotrematidae</taxon>
        <taxon>Paragonimus</taxon>
    </lineage>
</organism>
<evidence type="ECO:0000313" key="2">
    <source>
        <dbReference type="EMBL" id="KAF5403770.1"/>
    </source>
</evidence>
<feature type="compositionally biased region" description="Polar residues" evidence="1">
    <location>
        <begin position="14"/>
        <end position="24"/>
    </location>
</feature>
<protein>
    <submittedName>
        <fullName evidence="2">Uncharacterized protein</fullName>
    </submittedName>
</protein>
<reference evidence="2" key="1">
    <citation type="submission" date="2019-05" db="EMBL/GenBank/DDBJ databases">
        <title>Annotation for the trematode Paragonimus heterotremus.</title>
        <authorList>
            <person name="Choi Y.-J."/>
        </authorList>
    </citation>
    <scope>NUCLEOTIDE SEQUENCE</scope>
    <source>
        <strain evidence="2">LC</strain>
    </source>
</reference>
<accession>A0A8J4SRZ9</accession>
<comment type="caution">
    <text evidence="2">The sequence shown here is derived from an EMBL/GenBank/DDBJ whole genome shotgun (WGS) entry which is preliminary data.</text>
</comment>
<dbReference type="EMBL" id="LUCH01001049">
    <property type="protein sequence ID" value="KAF5403770.1"/>
    <property type="molecule type" value="Genomic_DNA"/>
</dbReference>
<dbReference type="PANTHER" id="PTHR47331">
    <property type="entry name" value="PHD-TYPE DOMAIN-CONTAINING PROTEIN"/>
    <property type="match status" value="1"/>
</dbReference>
<dbReference type="OrthoDB" id="10263545at2759"/>
<feature type="region of interest" description="Disordered" evidence="1">
    <location>
        <begin position="1"/>
        <end position="36"/>
    </location>
</feature>
<evidence type="ECO:0000313" key="3">
    <source>
        <dbReference type="Proteomes" id="UP000748531"/>
    </source>
</evidence>
<name>A0A8J4SRZ9_9TREM</name>
<sequence length="416" mass="47300">MSQQPEDHYAPELSQYSTAGSASAHSPVGQLRRDRQLEVGLARPRIQEVEKRIELERMIQQPTKLDRDEYKRKPLGDLNNSPIETLAFIRATERQIDLPRREIQRFADNHKSYWSLNKAFNSGAENRTSDNQARLNYLIQCCDGPAKASTEHCTILEEDRDNLVARKILLVQNQVMINVHTDESLDGPRLTGNDYVEVVQLAQQMTVCDDALRTIETTVRQLTPELHFRWADEAAFIPRSYRQPQFTDLTRFVGERADSVSLGYAVTKLGMHGSQWQLKLCTLNEETILELVAVQFDVAPVDSMTAIHIGQAWSVKTLPRLRIFCPNAQQLVSWPHLRVILFGPYSSSNVGVLVECDVPQARWVIDRRKGKRHEQYAIKVVLGWMLLDPGGRSLKTRTAANSVGTDALQDNSERLC</sequence>
<evidence type="ECO:0000256" key="1">
    <source>
        <dbReference type="SAM" id="MobiDB-lite"/>
    </source>
</evidence>
<proteinExistence type="predicted"/>
<feature type="compositionally biased region" description="Basic and acidic residues" evidence="1">
    <location>
        <begin position="1"/>
        <end position="10"/>
    </location>
</feature>